<gene>
    <name evidence="1" type="ORF">CPB84DRAFT_1687558</name>
</gene>
<dbReference type="Proteomes" id="UP000724874">
    <property type="component" value="Unassembled WGS sequence"/>
</dbReference>
<accession>A0A9P5NES4</accession>
<comment type="caution">
    <text evidence="1">The sequence shown here is derived from an EMBL/GenBank/DDBJ whole genome shotgun (WGS) entry which is preliminary data.</text>
</comment>
<reference evidence="1" key="1">
    <citation type="submission" date="2020-11" db="EMBL/GenBank/DDBJ databases">
        <authorList>
            <consortium name="DOE Joint Genome Institute"/>
            <person name="Ahrendt S."/>
            <person name="Riley R."/>
            <person name="Andreopoulos W."/>
            <person name="LaButti K."/>
            <person name="Pangilinan J."/>
            <person name="Ruiz-duenas F.J."/>
            <person name="Barrasa J.M."/>
            <person name="Sanchez-Garcia M."/>
            <person name="Camarero S."/>
            <person name="Miyauchi S."/>
            <person name="Serrano A."/>
            <person name="Linde D."/>
            <person name="Babiker R."/>
            <person name="Drula E."/>
            <person name="Ayuso-Fernandez I."/>
            <person name="Pacheco R."/>
            <person name="Padilla G."/>
            <person name="Ferreira P."/>
            <person name="Barriuso J."/>
            <person name="Kellner H."/>
            <person name="Castanera R."/>
            <person name="Alfaro M."/>
            <person name="Ramirez L."/>
            <person name="Pisabarro A.G."/>
            <person name="Kuo A."/>
            <person name="Tritt A."/>
            <person name="Lipzen A."/>
            <person name="He G."/>
            <person name="Yan M."/>
            <person name="Ng V."/>
            <person name="Cullen D."/>
            <person name="Martin F."/>
            <person name="Rosso M.-N."/>
            <person name="Henrissat B."/>
            <person name="Hibbett D."/>
            <person name="Martinez A.T."/>
            <person name="Grigoriev I.V."/>
        </authorList>
    </citation>
    <scope>NUCLEOTIDE SEQUENCE</scope>
    <source>
        <strain evidence="1">AH 44721</strain>
    </source>
</reference>
<name>A0A9P5NES4_GYMJU</name>
<dbReference type="EMBL" id="JADNYJ010000139">
    <property type="protein sequence ID" value="KAF8880601.1"/>
    <property type="molecule type" value="Genomic_DNA"/>
</dbReference>
<sequence length="113" mass="13091">MVDDQLIESISDLMCGTYHVYTGKGDQTAIMSWWPRASIWNGSSLNVDAWTEECEEWFIRRRNAILLGDAVPLNSHQWRNQMQFNRQSPKLMAKMNVAVVSYLESSQADFLME</sequence>
<organism evidence="1 2">
    <name type="scientific">Gymnopilus junonius</name>
    <name type="common">Spectacular rustgill mushroom</name>
    <name type="synonym">Gymnopilus spectabilis subsp. junonius</name>
    <dbReference type="NCBI Taxonomy" id="109634"/>
    <lineage>
        <taxon>Eukaryota</taxon>
        <taxon>Fungi</taxon>
        <taxon>Dikarya</taxon>
        <taxon>Basidiomycota</taxon>
        <taxon>Agaricomycotina</taxon>
        <taxon>Agaricomycetes</taxon>
        <taxon>Agaricomycetidae</taxon>
        <taxon>Agaricales</taxon>
        <taxon>Agaricineae</taxon>
        <taxon>Hymenogastraceae</taxon>
        <taxon>Gymnopilus</taxon>
    </lineage>
</organism>
<keyword evidence="2" id="KW-1185">Reference proteome</keyword>
<protein>
    <submittedName>
        <fullName evidence="1">Uncharacterized protein</fullName>
    </submittedName>
</protein>
<proteinExistence type="predicted"/>
<dbReference type="OrthoDB" id="3018288at2759"/>
<dbReference type="AlphaFoldDB" id="A0A9P5NES4"/>
<evidence type="ECO:0000313" key="2">
    <source>
        <dbReference type="Proteomes" id="UP000724874"/>
    </source>
</evidence>
<evidence type="ECO:0000313" key="1">
    <source>
        <dbReference type="EMBL" id="KAF8880601.1"/>
    </source>
</evidence>